<evidence type="ECO:0000256" key="8">
    <source>
        <dbReference type="ARBA" id="ARBA00022490"/>
    </source>
</evidence>
<evidence type="ECO:0000256" key="11">
    <source>
        <dbReference type="ARBA" id="ARBA00022759"/>
    </source>
</evidence>
<evidence type="ECO:0000256" key="10">
    <source>
        <dbReference type="ARBA" id="ARBA00022723"/>
    </source>
</evidence>
<keyword evidence="9 14" id="KW-0540">Nuclease</keyword>
<dbReference type="GO" id="GO:0004523">
    <property type="term" value="F:RNA-DNA hybrid ribonuclease activity"/>
    <property type="evidence" value="ECO:0007669"/>
    <property type="project" value="UniProtKB-UniRule"/>
</dbReference>
<dbReference type="RefSeq" id="WP_092983697.1">
    <property type="nucleotide sequence ID" value="NZ_FNFY01000001.1"/>
</dbReference>
<feature type="binding site" evidence="14 15">
    <location>
        <position position="74"/>
    </location>
    <ligand>
        <name>a divalent metal cation</name>
        <dbReference type="ChEBI" id="CHEBI:60240"/>
    </ligand>
</feature>
<evidence type="ECO:0000256" key="15">
    <source>
        <dbReference type="PROSITE-ProRule" id="PRU01319"/>
    </source>
</evidence>
<evidence type="ECO:0000313" key="18">
    <source>
        <dbReference type="EMBL" id="SDK23698.1"/>
    </source>
</evidence>
<reference evidence="19" key="1">
    <citation type="submission" date="2016-10" db="EMBL/GenBank/DDBJ databases">
        <authorList>
            <person name="Varghese N."/>
            <person name="Submissions S."/>
        </authorList>
    </citation>
    <scope>NUCLEOTIDE SEQUENCE [LARGE SCALE GENOMIC DNA]</scope>
    <source>
        <strain evidence="19">CGMCC 1.8895</strain>
    </source>
</reference>
<dbReference type="GO" id="GO:0005737">
    <property type="term" value="C:cytoplasm"/>
    <property type="evidence" value="ECO:0007669"/>
    <property type="project" value="UniProtKB-SubCell"/>
</dbReference>
<keyword evidence="12 14" id="KW-0378">Hydrolase</keyword>
<proteinExistence type="inferred from homology"/>
<evidence type="ECO:0000256" key="12">
    <source>
        <dbReference type="ARBA" id="ARBA00022801"/>
    </source>
</evidence>
<comment type="function">
    <text evidence="3 14 16">Endonuclease that specifically degrades the RNA of RNA-DNA hybrids.</text>
</comment>
<dbReference type="CDD" id="cd07182">
    <property type="entry name" value="RNase_HII_bacteria_HII_like"/>
    <property type="match status" value="1"/>
</dbReference>
<evidence type="ECO:0000256" key="1">
    <source>
        <dbReference type="ARBA" id="ARBA00000077"/>
    </source>
</evidence>
<dbReference type="PANTHER" id="PTHR10954">
    <property type="entry name" value="RIBONUCLEASE H2 SUBUNIT A"/>
    <property type="match status" value="1"/>
</dbReference>
<dbReference type="PANTHER" id="PTHR10954:SF18">
    <property type="entry name" value="RIBONUCLEASE HII"/>
    <property type="match status" value="1"/>
</dbReference>
<evidence type="ECO:0000256" key="2">
    <source>
        <dbReference type="ARBA" id="ARBA00001946"/>
    </source>
</evidence>
<dbReference type="SUPFAM" id="SSF53098">
    <property type="entry name" value="Ribonuclease H-like"/>
    <property type="match status" value="1"/>
</dbReference>
<keyword evidence="11 14" id="KW-0255">Endonuclease</keyword>
<dbReference type="NCBIfam" id="NF000594">
    <property type="entry name" value="PRK00015.1-1"/>
    <property type="match status" value="1"/>
</dbReference>
<accession>A0A1G9A8S4</accession>
<sequence>MATISEVTKEIKLIESLEALESCPHHKDERAGVQKALLQHRNRLEKQALLLEKYEYMMRYENEHPGKVVAGIDEAGRGPIAGEVVAAAVILPDDFKLPGLDDSKKLSVKKRLEFREFIMAHADYGIGIATSEEIDEYNIYQAAKIAMNRALENLTEQPDHLLIDAMTLDTDIEQTSIIKGDANSNSIAAASVLAKTTRDMMMDSYSKEFPGYDFENNKGYGTRKHLDGIENFGVTKIHRKTFEPVKSKINQKTLF</sequence>
<comment type="cofactor">
    <cofactor evidence="2">
        <name>Mg(2+)</name>
        <dbReference type="ChEBI" id="CHEBI:18420"/>
    </cofactor>
</comment>
<dbReference type="GO" id="GO:0030145">
    <property type="term" value="F:manganese ion binding"/>
    <property type="evidence" value="ECO:0007669"/>
    <property type="project" value="UniProtKB-UniRule"/>
</dbReference>
<dbReference type="FunFam" id="3.30.420.10:FF:000006">
    <property type="entry name" value="Ribonuclease HII"/>
    <property type="match status" value="1"/>
</dbReference>
<dbReference type="PROSITE" id="PS51975">
    <property type="entry name" value="RNASE_H_2"/>
    <property type="match status" value="1"/>
</dbReference>
<protein>
    <recommendedName>
        <fullName evidence="7 14">Ribonuclease HII</fullName>
        <shortName evidence="14">RNase HII</shortName>
        <ecNumber evidence="6 14">3.1.26.4</ecNumber>
    </recommendedName>
</protein>
<evidence type="ECO:0000256" key="5">
    <source>
        <dbReference type="ARBA" id="ARBA00007383"/>
    </source>
</evidence>
<feature type="binding site" evidence="14 15">
    <location>
        <position position="73"/>
    </location>
    <ligand>
        <name>a divalent metal cation</name>
        <dbReference type="ChEBI" id="CHEBI:60240"/>
    </ligand>
</feature>
<evidence type="ECO:0000256" key="4">
    <source>
        <dbReference type="ARBA" id="ARBA00004496"/>
    </source>
</evidence>
<dbReference type="InterPro" id="IPR001352">
    <property type="entry name" value="RNase_HII/HIII"/>
</dbReference>
<feature type="domain" description="RNase H type-2" evidence="17">
    <location>
        <begin position="67"/>
        <end position="254"/>
    </location>
</feature>
<evidence type="ECO:0000256" key="6">
    <source>
        <dbReference type="ARBA" id="ARBA00012180"/>
    </source>
</evidence>
<dbReference type="NCBIfam" id="NF000595">
    <property type="entry name" value="PRK00015.1-3"/>
    <property type="match status" value="1"/>
</dbReference>
<organism evidence="18 19">
    <name type="scientific">Lacicoccus qingdaonensis</name>
    <dbReference type="NCBI Taxonomy" id="576118"/>
    <lineage>
        <taxon>Bacteria</taxon>
        <taxon>Bacillati</taxon>
        <taxon>Bacillota</taxon>
        <taxon>Bacilli</taxon>
        <taxon>Bacillales</taxon>
        <taxon>Salinicoccaceae</taxon>
        <taxon>Lacicoccus</taxon>
    </lineage>
</organism>
<dbReference type="OrthoDB" id="9803420at2"/>
<evidence type="ECO:0000256" key="13">
    <source>
        <dbReference type="ARBA" id="ARBA00023211"/>
    </source>
</evidence>
<dbReference type="Gene3D" id="3.30.420.10">
    <property type="entry name" value="Ribonuclease H-like superfamily/Ribonuclease H"/>
    <property type="match status" value="1"/>
</dbReference>
<dbReference type="InterPro" id="IPR036397">
    <property type="entry name" value="RNaseH_sf"/>
</dbReference>
<name>A0A1G9A8S4_9BACL</name>
<dbReference type="GO" id="GO:0006298">
    <property type="term" value="P:mismatch repair"/>
    <property type="evidence" value="ECO:0007669"/>
    <property type="project" value="TreeGrafter"/>
</dbReference>
<evidence type="ECO:0000256" key="7">
    <source>
        <dbReference type="ARBA" id="ARBA00019179"/>
    </source>
</evidence>
<evidence type="ECO:0000256" key="9">
    <source>
        <dbReference type="ARBA" id="ARBA00022722"/>
    </source>
</evidence>
<dbReference type="InterPro" id="IPR012337">
    <property type="entry name" value="RNaseH-like_sf"/>
</dbReference>
<dbReference type="InterPro" id="IPR022898">
    <property type="entry name" value="RNase_HII"/>
</dbReference>
<dbReference type="HAMAP" id="MF_00052_B">
    <property type="entry name" value="RNase_HII_B"/>
    <property type="match status" value="1"/>
</dbReference>
<comment type="cofactor">
    <cofactor evidence="14 15">
        <name>Mn(2+)</name>
        <dbReference type="ChEBI" id="CHEBI:29035"/>
    </cofactor>
    <cofactor evidence="14 15">
        <name>Mg(2+)</name>
        <dbReference type="ChEBI" id="CHEBI:18420"/>
    </cofactor>
    <text evidence="14 15">Manganese or magnesium. Binds 1 divalent metal ion per monomer in the absence of substrate. May bind a second metal ion after substrate binding.</text>
</comment>
<keyword evidence="10 14" id="KW-0479">Metal-binding</keyword>
<feature type="binding site" evidence="14 15">
    <location>
        <position position="164"/>
    </location>
    <ligand>
        <name>a divalent metal cation</name>
        <dbReference type="ChEBI" id="CHEBI:60240"/>
    </ligand>
</feature>
<evidence type="ECO:0000256" key="14">
    <source>
        <dbReference type="HAMAP-Rule" id="MF_00052"/>
    </source>
</evidence>
<keyword evidence="13 14" id="KW-0464">Manganese</keyword>
<comment type="catalytic activity">
    <reaction evidence="1 14 15 16">
        <text>Endonucleolytic cleavage to 5'-phosphomonoester.</text>
        <dbReference type="EC" id="3.1.26.4"/>
    </reaction>
</comment>
<dbReference type="EC" id="3.1.26.4" evidence="6 14"/>
<evidence type="ECO:0000256" key="3">
    <source>
        <dbReference type="ARBA" id="ARBA00004065"/>
    </source>
</evidence>
<evidence type="ECO:0000256" key="16">
    <source>
        <dbReference type="RuleBase" id="RU003515"/>
    </source>
</evidence>
<gene>
    <name evidence="14" type="primary">rnhB</name>
    <name evidence="18" type="ORF">SAMN05216216_101155</name>
</gene>
<dbReference type="Proteomes" id="UP000199008">
    <property type="component" value="Unassembled WGS sequence"/>
</dbReference>
<evidence type="ECO:0000313" key="19">
    <source>
        <dbReference type="Proteomes" id="UP000199008"/>
    </source>
</evidence>
<dbReference type="GO" id="GO:0003723">
    <property type="term" value="F:RNA binding"/>
    <property type="evidence" value="ECO:0007669"/>
    <property type="project" value="UniProtKB-UniRule"/>
</dbReference>
<dbReference type="AlphaFoldDB" id="A0A1G9A8S4"/>
<dbReference type="GO" id="GO:0043137">
    <property type="term" value="P:DNA replication, removal of RNA primer"/>
    <property type="evidence" value="ECO:0007669"/>
    <property type="project" value="TreeGrafter"/>
</dbReference>
<comment type="similarity">
    <text evidence="5 14 16">Belongs to the RNase HII family.</text>
</comment>
<comment type="subcellular location">
    <subcellularLocation>
        <location evidence="4 14">Cytoplasm</location>
    </subcellularLocation>
</comment>
<keyword evidence="19" id="KW-1185">Reference proteome</keyword>
<evidence type="ECO:0000259" key="17">
    <source>
        <dbReference type="PROSITE" id="PS51975"/>
    </source>
</evidence>
<dbReference type="EMBL" id="FNFY01000001">
    <property type="protein sequence ID" value="SDK23698.1"/>
    <property type="molecule type" value="Genomic_DNA"/>
</dbReference>
<keyword evidence="8 14" id="KW-0963">Cytoplasm</keyword>
<dbReference type="Pfam" id="PF01351">
    <property type="entry name" value="RNase_HII"/>
    <property type="match status" value="1"/>
</dbReference>
<dbReference type="GO" id="GO:0032299">
    <property type="term" value="C:ribonuclease H2 complex"/>
    <property type="evidence" value="ECO:0007669"/>
    <property type="project" value="TreeGrafter"/>
</dbReference>
<dbReference type="InterPro" id="IPR024567">
    <property type="entry name" value="RNase_HII/HIII_dom"/>
</dbReference>
<dbReference type="STRING" id="576118.SAMN05216216_101155"/>